<dbReference type="CDD" id="cd04164">
    <property type="entry name" value="trmE"/>
    <property type="match status" value="1"/>
</dbReference>
<dbReference type="RefSeq" id="WP_145074000.1">
    <property type="nucleotide sequence ID" value="NZ_CP036425.1"/>
</dbReference>
<dbReference type="EC" id="3.6.5.-" evidence="2"/>
<evidence type="ECO:0000259" key="1">
    <source>
        <dbReference type="Pfam" id="PF01926"/>
    </source>
</evidence>
<dbReference type="GO" id="GO:0016787">
    <property type="term" value="F:hydrolase activity"/>
    <property type="evidence" value="ECO:0007669"/>
    <property type="project" value="UniProtKB-KW"/>
</dbReference>
<accession>A0A517YQC3</accession>
<dbReference type="InterPro" id="IPR006073">
    <property type="entry name" value="GTP-bd"/>
</dbReference>
<dbReference type="InterPro" id="IPR031168">
    <property type="entry name" value="G_TrmE"/>
</dbReference>
<keyword evidence="3" id="KW-1185">Reference proteome</keyword>
<dbReference type="InterPro" id="IPR027368">
    <property type="entry name" value="MnmE_dom2"/>
</dbReference>
<dbReference type="PANTHER" id="PTHR42714">
    <property type="entry name" value="TRNA MODIFICATION GTPASE GTPBP3"/>
    <property type="match status" value="1"/>
</dbReference>
<dbReference type="AlphaFoldDB" id="A0A517YQC3"/>
<feature type="domain" description="G" evidence="1">
    <location>
        <begin position="177"/>
        <end position="285"/>
    </location>
</feature>
<dbReference type="GO" id="GO:0030488">
    <property type="term" value="P:tRNA methylation"/>
    <property type="evidence" value="ECO:0007669"/>
    <property type="project" value="TreeGrafter"/>
</dbReference>
<dbReference type="Gene3D" id="1.20.120.430">
    <property type="entry name" value="tRNA modification GTPase MnmE domain 2"/>
    <property type="match status" value="1"/>
</dbReference>
<dbReference type="GO" id="GO:0002098">
    <property type="term" value="P:tRNA wobble uridine modification"/>
    <property type="evidence" value="ECO:0007669"/>
    <property type="project" value="TreeGrafter"/>
</dbReference>
<dbReference type="Proteomes" id="UP000317369">
    <property type="component" value="Chromosome"/>
</dbReference>
<dbReference type="InterPro" id="IPR005225">
    <property type="entry name" value="Small_GTP-bd"/>
</dbReference>
<dbReference type="Pfam" id="PF01926">
    <property type="entry name" value="MMR_HSR1"/>
    <property type="match status" value="1"/>
</dbReference>
<dbReference type="OrthoDB" id="9805918at2"/>
<evidence type="ECO:0000313" key="3">
    <source>
        <dbReference type="Proteomes" id="UP000317369"/>
    </source>
</evidence>
<name>A0A517YQC3_9BACT</name>
<dbReference type="InterPro" id="IPR027417">
    <property type="entry name" value="P-loop_NTPase"/>
</dbReference>
<dbReference type="KEGG" id="pcor:KS4_04560"/>
<dbReference type="GO" id="GO:0005737">
    <property type="term" value="C:cytoplasm"/>
    <property type="evidence" value="ECO:0007669"/>
    <property type="project" value="TreeGrafter"/>
</dbReference>
<keyword evidence="2" id="KW-0378">Hydrolase</keyword>
<organism evidence="2 3">
    <name type="scientific">Poriferisphaera corsica</name>
    <dbReference type="NCBI Taxonomy" id="2528020"/>
    <lineage>
        <taxon>Bacteria</taxon>
        <taxon>Pseudomonadati</taxon>
        <taxon>Planctomycetota</taxon>
        <taxon>Phycisphaerae</taxon>
        <taxon>Phycisphaerales</taxon>
        <taxon>Phycisphaeraceae</taxon>
        <taxon>Poriferisphaera</taxon>
    </lineage>
</organism>
<dbReference type="EMBL" id="CP036425">
    <property type="protein sequence ID" value="QDU32424.1"/>
    <property type="molecule type" value="Genomic_DNA"/>
</dbReference>
<sequence>MQRKGHEVVFTVTTPAQPGAVAILQLSGRRDEVLPLLKRLTGRERYEDRRVYLTDYAGIDHGLTAVLPVQRIDHQVTAQLMPHGGLRVVQKMTDYLVSLGAIYEEQMDTMLMYPEANSRLEADVLAAIASAASPAAIGLLASQTQRWYEVIENQEVVDWGAVERDSERLNQLLKAPKVAVVGRPNVGKSALLNYLTGQNTAIVADLPGTTRDWVGAFVELAISDSALNDEVQLSNNVAVRWHDTPGLRTSNDEIEQEAIKLAKRVLDDADVLIAMRDTEQGFAELKGLDCVPDLYVMNKVDNKQIAEDQKSGCDKSTVMVSAMTGYGLDTLQKQIIEVLGLNLLLDKTSEMPLWAFCETLRIAVARRNVDSLEGYV</sequence>
<proteinExistence type="predicted"/>
<protein>
    <submittedName>
        <fullName evidence="2">tRNA modification GTPase MnmE</fullName>
        <ecNumber evidence="2">3.6.5.-</ecNumber>
    </submittedName>
</protein>
<dbReference type="PANTHER" id="PTHR42714:SF2">
    <property type="entry name" value="TRNA MODIFICATION GTPASE GTPBP3, MITOCHONDRIAL"/>
    <property type="match status" value="1"/>
</dbReference>
<dbReference type="SUPFAM" id="SSF52540">
    <property type="entry name" value="P-loop containing nucleoside triphosphate hydrolases"/>
    <property type="match status" value="1"/>
</dbReference>
<dbReference type="Gene3D" id="3.40.50.300">
    <property type="entry name" value="P-loop containing nucleotide triphosphate hydrolases"/>
    <property type="match status" value="1"/>
</dbReference>
<reference evidence="2 3" key="1">
    <citation type="submission" date="2019-02" db="EMBL/GenBank/DDBJ databases">
        <title>Deep-cultivation of Planctomycetes and their phenomic and genomic characterization uncovers novel biology.</title>
        <authorList>
            <person name="Wiegand S."/>
            <person name="Jogler M."/>
            <person name="Boedeker C."/>
            <person name="Pinto D."/>
            <person name="Vollmers J."/>
            <person name="Rivas-Marin E."/>
            <person name="Kohn T."/>
            <person name="Peeters S.H."/>
            <person name="Heuer A."/>
            <person name="Rast P."/>
            <person name="Oberbeckmann S."/>
            <person name="Bunk B."/>
            <person name="Jeske O."/>
            <person name="Meyerdierks A."/>
            <person name="Storesund J.E."/>
            <person name="Kallscheuer N."/>
            <person name="Luecker S."/>
            <person name="Lage O.M."/>
            <person name="Pohl T."/>
            <person name="Merkel B.J."/>
            <person name="Hornburger P."/>
            <person name="Mueller R.-W."/>
            <person name="Bruemmer F."/>
            <person name="Labrenz M."/>
            <person name="Spormann A.M."/>
            <person name="Op den Camp H."/>
            <person name="Overmann J."/>
            <person name="Amann R."/>
            <person name="Jetten M.S.M."/>
            <person name="Mascher T."/>
            <person name="Medema M.H."/>
            <person name="Devos D.P."/>
            <person name="Kaster A.-K."/>
            <person name="Ovreas L."/>
            <person name="Rohde M."/>
            <person name="Galperin M.Y."/>
            <person name="Jogler C."/>
        </authorList>
    </citation>
    <scope>NUCLEOTIDE SEQUENCE [LARGE SCALE GENOMIC DNA]</scope>
    <source>
        <strain evidence="2 3">KS4</strain>
    </source>
</reference>
<dbReference type="GO" id="GO:0005525">
    <property type="term" value="F:GTP binding"/>
    <property type="evidence" value="ECO:0007669"/>
    <property type="project" value="InterPro"/>
</dbReference>
<gene>
    <name evidence="2" type="primary">mnmE_1</name>
    <name evidence="2" type="ORF">KS4_04560</name>
</gene>
<evidence type="ECO:0000313" key="2">
    <source>
        <dbReference type="EMBL" id="QDU32424.1"/>
    </source>
</evidence>
<dbReference type="NCBIfam" id="TIGR00231">
    <property type="entry name" value="small_GTP"/>
    <property type="match status" value="1"/>
</dbReference>